<accession>A0A0C3BS82</accession>
<evidence type="ECO:0008006" key="4">
    <source>
        <dbReference type="Google" id="ProtNLM"/>
    </source>
</evidence>
<dbReference type="AlphaFoldDB" id="A0A0C3BS82"/>
<evidence type="ECO:0000313" key="3">
    <source>
        <dbReference type="Proteomes" id="UP000054097"/>
    </source>
</evidence>
<dbReference type="EMBL" id="KN824277">
    <property type="protein sequence ID" value="KIM34246.1"/>
    <property type="molecule type" value="Genomic_DNA"/>
</dbReference>
<name>A0A0C3BS82_SERVB</name>
<keyword evidence="1" id="KW-0732">Signal</keyword>
<feature type="chain" id="PRO_5002162134" description="Secreted protein" evidence="1">
    <location>
        <begin position="19"/>
        <end position="75"/>
    </location>
</feature>
<organism evidence="2 3">
    <name type="scientific">Serendipita vermifera MAFF 305830</name>
    <dbReference type="NCBI Taxonomy" id="933852"/>
    <lineage>
        <taxon>Eukaryota</taxon>
        <taxon>Fungi</taxon>
        <taxon>Dikarya</taxon>
        <taxon>Basidiomycota</taxon>
        <taxon>Agaricomycotina</taxon>
        <taxon>Agaricomycetes</taxon>
        <taxon>Sebacinales</taxon>
        <taxon>Serendipitaceae</taxon>
        <taxon>Serendipita</taxon>
    </lineage>
</organism>
<proteinExistence type="predicted"/>
<keyword evidence="3" id="KW-1185">Reference proteome</keyword>
<reference evidence="2 3" key="1">
    <citation type="submission" date="2014-04" db="EMBL/GenBank/DDBJ databases">
        <authorList>
            <consortium name="DOE Joint Genome Institute"/>
            <person name="Kuo A."/>
            <person name="Zuccaro A."/>
            <person name="Kohler A."/>
            <person name="Nagy L.G."/>
            <person name="Floudas D."/>
            <person name="Copeland A."/>
            <person name="Barry K.W."/>
            <person name="Cichocki N."/>
            <person name="Veneault-Fourrey C."/>
            <person name="LaButti K."/>
            <person name="Lindquist E.A."/>
            <person name="Lipzen A."/>
            <person name="Lundell T."/>
            <person name="Morin E."/>
            <person name="Murat C."/>
            <person name="Sun H."/>
            <person name="Tunlid A."/>
            <person name="Henrissat B."/>
            <person name="Grigoriev I.V."/>
            <person name="Hibbett D.S."/>
            <person name="Martin F."/>
            <person name="Nordberg H.P."/>
            <person name="Cantor M.N."/>
            <person name="Hua S.X."/>
        </authorList>
    </citation>
    <scope>NUCLEOTIDE SEQUENCE [LARGE SCALE GENOMIC DNA]</scope>
    <source>
        <strain evidence="2 3">MAFF 305830</strain>
    </source>
</reference>
<protein>
    <recommendedName>
        <fullName evidence="4">Secreted protein</fullName>
    </recommendedName>
</protein>
<dbReference type="HOGENOM" id="CLU_2672646_0_0_1"/>
<sequence>MNCVYSVLGQIGVTVVASVWLGVDCCARSGSNHRILVGCWKRTYLKYKLSLCFKNSCRKGWTDQCNATVVTSGMP</sequence>
<evidence type="ECO:0000313" key="2">
    <source>
        <dbReference type="EMBL" id="KIM34246.1"/>
    </source>
</evidence>
<dbReference type="Proteomes" id="UP000054097">
    <property type="component" value="Unassembled WGS sequence"/>
</dbReference>
<feature type="signal peptide" evidence="1">
    <location>
        <begin position="1"/>
        <end position="18"/>
    </location>
</feature>
<evidence type="ECO:0000256" key="1">
    <source>
        <dbReference type="SAM" id="SignalP"/>
    </source>
</evidence>
<reference evidence="3" key="2">
    <citation type="submission" date="2015-01" db="EMBL/GenBank/DDBJ databases">
        <title>Evolutionary Origins and Diversification of the Mycorrhizal Mutualists.</title>
        <authorList>
            <consortium name="DOE Joint Genome Institute"/>
            <consortium name="Mycorrhizal Genomics Consortium"/>
            <person name="Kohler A."/>
            <person name="Kuo A."/>
            <person name="Nagy L.G."/>
            <person name="Floudas D."/>
            <person name="Copeland A."/>
            <person name="Barry K.W."/>
            <person name="Cichocki N."/>
            <person name="Veneault-Fourrey C."/>
            <person name="LaButti K."/>
            <person name="Lindquist E.A."/>
            <person name="Lipzen A."/>
            <person name="Lundell T."/>
            <person name="Morin E."/>
            <person name="Murat C."/>
            <person name="Riley R."/>
            <person name="Ohm R."/>
            <person name="Sun H."/>
            <person name="Tunlid A."/>
            <person name="Henrissat B."/>
            <person name="Grigoriev I.V."/>
            <person name="Hibbett D.S."/>
            <person name="Martin F."/>
        </authorList>
    </citation>
    <scope>NUCLEOTIDE SEQUENCE [LARGE SCALE GENOMIC DNA]</scope>
    <source>
        <strain evidence="3">MAFF 305830</strain>
    </source>
</reference>
<gene>
    <name evidence="2" type="ORF">M408DRAFT_325698</name>
</gene>